<proteinExistence type="predicted"/>
<evidence type="ECO:0000259" key="5">
    <source>
        <dbReference type="PROSITE" id="PS50932"/>
    </source>
</evidence>
<evidence type="ECO:0000256" key="3">
    <source>
        <dbReference type="ARBA" id="ARBA00023125"/>
    </source>
</evidence>
<protein>
    <submittedName>
        <fullName evidence="6">LacI family DNA-binding transcriptional regulator</fullName>
    </submittedName>
</protein>
<dbReference type="EMBL" id="WSLF01000006">
    <property type="protein sequence ID" value="KAE9634096.1"/>
    <property type="molecule type" value="Genomic_DNA"/>
</dbReference>
<dbReference type="Pfam" id="PF13377">
    <property type="entry name" value="Peripla_BP_3"/>
    <property type="match status" value="1"/>
</dbReference>
<dbReference type="InterPro" id="IPR000843">
    <property type="entry name" value="HTH_LacI"/>
</dbReference>
<evidence type="ECO:0000313" key="7">
    <source>
        <dbReference type="Proteomes" id="UP000483018"/>
    </source>
</evidence>
<evidence type="ECO:0000256" key="1">
    <source>
        <dbReference type="ARBA" id="ARBA00022491"/>
    </source>
</evidence>
<sequence>MAKSVRLIDIAKKLGVSNVTVSKALADKDGVSEEMRQKIKALAAEMGYKPASVSKPKTGTGNIGVLIPSRFIEKAGSFYWTMYEEVITKLSANGYYGIIEKLTQEDEDSKKLPKMIQDHKVDGVIIIGQTKDRYLDFLWNSGTVPIMCMDHYNTHMEYDTVISDGYYGMYVLTNYLIKMGHKDIAFVGTPLATSSITDRYFGYQKALLENGIKLREEWIIPDRVRETNICFEITLPEKMPTAFACNSDFTASMLIKKLVEKGLSVPKDVSVVGFDDYLFPNVTDLKITSYAVDMDKMAGLCVNTLLKKIKGKDYVKGVQIVTGHMVIKESVKNLNARNSRES</sequence>
<dbReference type="InterPro" id="IPR028082">
    <property type="entry name" value="Peripla_BP_I"/>
</dbReference>
<dbReference type="GO" id="GO:0000976">
    <property type="term" value="F:transcription cis-regulatory region binding"/>
    <property type="evidence" value="ECO:0007669"/>
    <property type="project" value="TreeGrafter"/>
</dbReference>
<dbReference type="InterPro" id="IPR046335">
    <property type="entry name" value="LacI/GalR-like_sensor"/>
</dbReference>
<name>A0A7C8HEI3_9FIRM</name>
<dbReference type="CDD" id="cd01392">
    <property type="entry name" value="HTH_LacI"/>
    <property type="match status" value="1"/>
</dbReference>
<keyword evidence="7" id="KW-1185">Reference proteome</keyword>
<comment type="caution">
    <text evidence="6">The sequence shown here is derived from an EMBL/GenBank/DDBJ whole genome shotgun (WGS) entry which is preliminary data.</text>
</comment>
<dbReference type="Gene3D" id="1.10.260.40">
    <property type="entry name" value="lambda repressor-like DNA-binding domains"/>
    <property type="match status" value="1"/>
</dbReference>
<dbReference type="PANTHER" id="PTHR30146">
    <property type="entry name" value="LACI-RELATED TRANSCRIPTIONAL REPRESSOR"/>
    <property type="match status" value="1"/>
</dbReference>
<accession>A0A7C8HEI3</accession>
<dbReference type="GO" id="GO:0003700">
    <property type="term" value="F:DNA-binding transcription factor activity"/>
    <property type="evidence" value="ECO:0007669"/>
    <property type="project" value="TreeGrafter"/>
</dbReference>
<reference evidence="6 7" key="1">
    <citation type="submission" date="2019-12" db="EMBL/GenBank/DDBJ databases">
        <title>Defluviitalea raffinosedens, isolated from a biogas fermenter, genome sequencing and characterization.</title>
        <authorList>
            <person name="Rettenmaier R."/>
            <person name="Schneider M."/>
            <person name="Neuhaus K."/>
            <person name="Liebl W."/>
            <person name="Zverlov V."/>
        </authorList>
    </citation>
    <scope>NUCLEOTIDE SEQUENCE [LARGE SCALE GENOMIC DNA]</scope>
    <source>
        <strain evidence="6 7">249c-K6</strain>
    </source>
</reference>
<dbReference type="OrthoDB" id="2026446at2"/>
<keyword evidence="1" id="KW-0678">Repressor</keyword>
<dbReference type="CDD" id="cd19974">
    <property type="entry name" value="PBP1_LacI-like"/>
    <property type="match status" value="1"/>
</dbReference>
<keyword evidence="2" id="KW-0805">Transcription regulation</keyword>
<dbReference type="Gene3D" id="3.40.50.2300">
    <property type="match status" value="2"/>
</dbReference>
<keyword evidence="4" id="KW-0804">Transcription</keyword>
<dbReference type="Proteomes" id="UP000483018">
    <property type="component" value="Unassembled WGS sequence"/>
</dbReference>
<dbReference type="InterPro" id="IPR010982">
    <property type="entry name" value="Lambda_DNA-bd_dom_sf"/>
</dbReference>
<feature type="domain" description="HTH lacI-type" evidence="5">
    <location>
        <begin position="5"/>
        <end position="59"/>
    </location>
</feature>
<dbReference type="PANTHER" id="PTHR30146:SF148">
    <property type="entry name" value="HTH-TYPE TRANSCRIPTIONAL REPRESSOR PURR-RELATED"/>
    <property type="match status" value="1"/>
</dbReference>
<keyword evidence="3 6" id="KW-0238">DNA-binding</keyword>
<gene>
    <name evidence="6" type="ORF">GND95_08220</name>
</gene>
<evidence type="ECO:0000313" key="6">
    <source>
        <dbReference type="EMBL" id="KAE9634096.1"/>
    </source>
</evidence>
<dbReference type="SMART" id="SM00354">
    <property type="entry name" value="HTH_LACI"/>
    <property type="match status" value="1"/>
</dbReference>
<organism evidence="6 7">
    <name type="scientific">Defluviitalea raffinosedens</name>
    <dbReference type="NCBI Taxonomy" id="1450156"/>
    <lineage>
        <taxon>Bacteria</taxon>
        <taxon>Bacillati</taxon>
        <taxon>Bacillota</taxon>
        <taxon>Clostridia</taxon>
        <taxon>Lachnospirales</taxon>
        <taxon>Defluviitaleaceae</taxon>
        <taxon>Defluviitalea</taxon>
    </lineage>
</organism>
<dbReference type="PROSITE" id="PS50932">
    <property type="entry name" value="HTH_LACI_2"/>
    <property type="match status" value="1"/>
</dbReference>
<dbReference type="SUPFAM" id="SSF53822">
    <property type="entry name" value="Periplasmic binding protein-like I"/>
    <property type="match status" value="1"/>
</dbReference>
<dbReference type="Pfam" id="PF00356">
    <property type="entry name" value="LacI"/>
    <property type="match status" value="1"/>
</dbReference>
<evidence type="ECO:0000256" key="2">
    <source>
        <dbReference type="ARBA" id="ARBA00023015"/>
    </source>
</evidence>
<evidence type="ECO:0000256" key="4">
    <source>
        <dbReference type="ARBA" id="ARBA00023163"/>
    </source>
</evidence>
<dbReference type="AlphaFoldDB" id="A0A7C8HEI3"/>
<dbReference type="RefSeq" id="WP_158740378.1">
    <property type="nucleotide sequence ID" value="NZ_WSLF01000006.1"/>
</dbReference>
<dbReference type="SUPFAM" id="SSF47413">
    <property type="entry name" value="lambda repressor-like DNA-binding domains"/>
    <property type="match status" value="1"/>
</dbReference>